<evidence type="ECO:0000313" key="2">
    <source>
        <dbReference type="Proteomes" id="UP001610861"/>
    </source>
</evidence>
<name>A0ABW7Q9V0_9MICO</name>
<dbReference type="Proteomes" id="UP001610861">
    <property type="component" value="Unassembled WGS sequence"/>
</dbReference>
<comment type="caution">
    <text evidence="1">The sequence shown here is derived from an EMBL/GenBank/DDBJ whole genome shotgun (WGS) entry which is preliminary data.</text>
</comment>
<organism evidence="1 2">
    <name type="scientific">Microbacterium alkaliflavum</name>
    <dbReference type="NCBI Taxonomy" id="3248839"/>
    <lineage>
        <taxon>Bacteria</taxon>
        <taxon>Bacillati</taxon>
        <taxon>Actinomycetota</taxon>
        <taxon>Actinomycetes</taxon>
        <taxon>Micrococcales</taxon>
        <taxon>Microbacteriaceae</taxon>
        <taxon>Microbacterium</taxon>
    </lineage>
</organism>
<proteinExistence type="predicted"/>
<protein>
    <submittedName>
        <fullName evidence="1">Uncharacterized protein</fullName>
    </submittedName>
</protein>
<reference evidence="1 2" key="1">
    <citation type="submission" date="2024-09" db="EMBL/GenBank/DDBJ databases">
        <authorList>
            <person name="Pan X."/>
        </authorList>
    </citation>
    <scope>NUCLEOTIDE SEQUENCE [LARGE SCALE GENOMIC DNA]</scope>
    <source>
        <strain evidence="1 2">B2969</strain>
    </source>
</reference>
<sequence>MIADRSAWRANDAVAYDALTDAASAAIATLFELADEGILELTQAVREATDIRREVFDVDGYDRDAVDAQRESLEQRTSELRGRSS</sequence>
<evidence type="ECO:0000313" key="1">
    <source>
        <dbReference type="EMBL" id="MFH8251490.1"/>
    </source>
</evidence>
<accession>A0ABW7Q9V0</accession>
<dbReference type="EMBL" id="JBIQWL010000004">
    <property type="protein sequence ID" value="MFH8251490.1"/>
    <property type="molecule type" value="Genomic_DNA"/>
</dbReference>
<gene>
    <name evidence="1" type="ORF">ACH3VR_14050</name>
</gene>
<keyword evidence="2" id="KW-1185">Reference proteome</keyword>